<proteinExistence type="predicted"/>
<evidence type="ECO:0008006" key="2">
    <source>
        <dbReference type="Google" id="ProtNLM"/>
    </source>
</evidence>
<evidence type="ECO:0000313" key="1">
    <source>
        <dbReference type="EMBL" id="WMB96262.1"/>
    </source>
</evidence>
<reference evidence="1" key="1">
    <citation type="submission" date="2022-10" db="EMBL/GenBank/DDBJ databases">
        <title>Divergent RNA viruses in the cosmopolitan monoxenous trypanosomatid Leptomonas pyrrhocoris.</title>
        <authorList>
            <person name="Grybchuk D."/>
            <person name="Macedo D.H."/>
            <person name="Kostygov A."/>
            <person name="Votypka J."/>
            <person name="Sevcik J."/>
            <person name="Yurchenko V."/>
        </authorList>
    </citation>
    <scope>NUCLEOTIDE SEQUENCE</scope>
    <source>
        <strain evidence="1">OstraUA-Zp01</strain>
    </source>
</reference>
<accession>A0AA50KI65</accession>
<name>A0AA50KI65_9VIRU</name>
<organism evidence="1">
    <name type="scientific">Leptomonas pyrrhocoris ostravirus</name>
    <dbReference type="NCBI Taxonomy" id="3070843"/>
    <lineage>
        <taxon>Viruses</taxon>
        <taxon>Riboviria</taxon>
    </lineage>
</organism>
<sequence length="988" mass="105416">MFVTTSRGRPKLRAPPMPIVPGLATYLPSYVRVSAGPDAAPTDSVVCGTVTAYSQFDRRLMMFLFLISEIIFDGMTIAERVAASSTFPEEALANLRAGLEAKFAALSQIAVYSNAQVQHVTPAPVPTRGTVQKLMGGHVTTFEYAPLCDAVQEMDSWITSVMDVWAPPAAVTAKLVACSIFPANANALYRVDPIPPFLSACRHPTLGVAVRGELLRVLLMAFDGFLTRNKECFAGALLAVLGRSVSSVTCMTVDDRVSVVNFLRTPAVKILAGMVGDYIYLDHLRAYQSPLVRSMVKLILLCRQAVGPQALAQQINFAFNRDDVAAFIFADVGIKAVFRNQRQLVSDQVFGFSLLQGASAVYQNARYEPAGVLPRRNNGLVINPEVQAHVCYFMELVSQSYLGGAAIGSLLTCGDSFEDTGSPIAASVLDAAVPTMASVDLDGVRRAYESLTTDLVTSAARLAVLRDKLHAVIGSIPSVAMNPGANANAAMTHYAADVGATIPPIAAFSAVFRFVRALGEVAPYPDPQLVENMCAMNGIVNHNVPAYALFYDPFASYNGCTRGVATMYVYGGSPVALNERARDYVDGAADENFKLDHGVAYCIPHSTIALSVVQQGYVGAVPTHATILSFAMRYSFTILDGACTAPPDTDITIIVRGDTLMITSRVVGIEALVARLSTLNGLDALSIVLLILSSNINVEAQVRPIYQLGLFYVPSTQHASAAVTKALPSVARAMVEVKGESLWARCGGDLCGYAERLNASTTIASTDGLVALEELIRSADFQRGTAVPAEFDPFNFGAKLRNVIYLPCEAALHESGCDPVTFLDTYAARASAGLYMSFIVRNFARTDVSHEGGEIITPVALPVVMGVDDADRITIVESPPFATLTQHPCGTLRHLSAGETLPANALGMLMLLVPGAPPTNAAVKFNPGTSHTTNTTNDAQTIAMALRGKTSICMDHGNMEMCSTTTLLATSNVASASSWMIENRTPYC</sequence>
<protein>
    <recommendedName>
        <fullName evidence="2">Major capsid protein</fullName>
    </recommendedName>
</protein>
<dbReference type="EMBL" id="OP722838">
    <property type="protein sequence ID" value="WMB96262.1"/>
    <property type="molecule type" value="Viral_cRNA"/>
</dbReference>